<dbReference type="SUPFAM" id="SSF52949">
    <property type="entry name" value="Macro domain-like"/>
    <property type="match status" value="1"/>
</dbReference>
<comment type="similarity">
    <text evidence="2">Belongs to the peptidase M17 family.</text>
</comment>
<dbReference type="STRING" id="7102.A0A2A4JP77"/>
<evidence type="ECO:0000256" key="2">
    <source>
        <dbReference type="ARBA" id="ARBA00009528"/>
    </source>
</evidence>
<sequence length="1294" mass="139237">MNAIAFNLEDYKVITAPETAYYISEFISPEEEKGILTNIYAAPKPKWTQLSNRRLQNWGGIPHNNGMIAETIPPWLDKYLEKIHGLNVMEGKRPNHVLVNEYLPGQGIMPHLDGSLFYPTITTISVGSHIVLNFLEPTEDNTINTDPVFSFLLEPRSLLILQDKLYTQYLHCIEELKEDLLDESIVNINMCSDKLRNELVLGKAFALTDILPEYSAVAITSLGPKDACYNEMESLDEARENIRWGVGAGVKLLKRRGCTAIDVDPATEPDAAAEAAELAAWKFECFKSMGTSKRRIAVNAYGAEGKELWHEGAVRGRAQNWARFLYRGAARNAPPVLIAAKGYRHTFLTVSRGSCAPPVLLDCSYRGAARNAPPVLIAAKGYRHTFLTVSRGSCAPPVLLDCSYRGAARNAPPVLIAAKGYRHTFLTVSRGSCAPPVLLDCSYRGAARNAPPVLIAAKGYRHTFLTVSRGSCAPPVLLDCSYRGAARNAPPVLIAAKGYRHTFLTVSRGSCAPPVLLDCSYRGAARNAPPVLIAAKGYRHTFLTVSRGSCAPPVLLDCSYRGAARNAPPVLIAAKGYRHTFLTVSRGSCAPPVLLDCSYRGAARNAPPVLIAAKGYRHTFLTVSRGSCAPPVLLDCSYRGAARNAPPVLIAAKGYRHTFLTVSRGSCAPPVLLDCSYRGAARNAPPVLIAAKGYRHTFLTVSRGSCAPPVLLDCSYRGAARNAPPVLIAAKGYRHTFLTVSRGSCAPPVLLDCSYRGAARNAPPVLIAAKGYRHTFLTVSRGSCAPPVLLDCSYRGAARNAPPVLIAAKGYRHTFLTVSRGSCAPPVLLDCSYRGAARNAPPVLIAAKGYRHTFLTVSRGSCAPPVLLDCSYRGAARNAPPVLIAAKGVTFDRCVPVQAHVPDGVARVVPRRSIDRNSHGGLCLKQCEAMIDNRGSMAGAAVALAALKTVAMLKLPINISLVIPICENMVSGQCMKVGDVVQALNGMSIQIENTDMEGRLMMADALVYGQSIYKPSLVIDVATFTHGVLMATGGGAFGCFSNSAAAWQATRAAGARAGDRPWRFPLWQYYNKHITSAYATYSFLPINISLVIPICENMVSGQCMKVGDVVQALNGMSIQIENTDMEGRLMMADALVYGQSIYKPSLVIDVATFTHGVLMATGGGAFGCFSNSAAAWQATRAAGARAGDRPWRFPLWQYYNKHITNDPSVDLRNKGSGHATPCLGAAFLKNFICSDWVHMDITGVGKVAHVGAPPYLSPRRMTGRPARTLAALLQDVAGARDHKEHTEAGCAVNA</sequence>
<evidence type="ECO:0000256" key="4">
    <source>
        <dbReference type="ARBA" id="ARBA00022670"/>
    </source>
</evidence>
<evidence type="ECO:0000256" key="1">
    <source>
        <dbReference type="ARBA" id="ARBA00001954"/>
    </source>
</evidence>
<dbReference type="InterPro" id="IPR005123">
    <property type="entry name" value="Oxoglu/Fe-dep_dioxygenase_dom"/>
</dbReference>
<name>A0A2A4JP77_HELVI</name>
<gene>
    <name evidence="7" type="ORF">B5V51_14996</name>
</gene>
<dbReference type="SUPFAM" id="SSF53187">
    <property type="entry name" value="Zn-dependent exopeptidases"/>
    <property type="match status" value="2"/>
</dbReference>
<organism evidence="7">
    <name type="scientific">Heliothis virescens</name>
    <name type="common">Tobacco budworm moth</name>
    <dbReference type="NCBI Taxonomy" id="7102"/>
    <lineage>
        <taxon>Eukaryota</taxon>
        <taxon>Metazoa</taxon>
        <taxon>Ecdysozoa</taxon>
        <taxon>Arthropoda</taxon>
        <taxon>Hexapoda</taxon>
        <taxon>Insecta</taxon>
        <taxon>Pterygota</taxon>
        <taxon>Neoptera</taxon>
        <taxon>Endopterygota</taxon>
        <taxon>Lepidoptera</taxon>
        <taxon>Glossata</taxon>
        <taxon>Ditrysia</taxon>
        <taxon>Noctuoidea</taxon>
        <taxon>Noctuidae</taxon>
        <taxon>Heliothinae</taxon>
        <taxon>Heliothis</taxon>
    </lineage>
</organism>
<dbReference type="InterPro" id="IPR037151">
    <property type="entry name" value="AlkB-like_sf"/>
</dbReference>
<accession>A0A2A4JP77</accession>
<dbReference type="PROSITE" id="PS51471">
    <property type="entry name" value="FE2OG_OXY"/>
    <property type="match status" value="1"/>
</dbReference>
<dbReference type="PANTHER" id="PTHR11963">
    <property type="entry name" value="LEUCINE AMINOPEPTIDASE-RELATED"/>
    <property type="match status" value="1"/>
</dbReference>
<dbReference type="Gene3D" id="2.60.120.590">
    <property type="entry name" value="Alpha-ketoglutarate-dependent dioxygenase AlkB-like"/>
    <property type="match status" value="1"/>
</dbReference>
<comment type="cofactor">
    <cofactor evidence="1">
        <name>Fe(2+)</name>
        <dbReference type="ChEBI" id="CHEBI:29033"/>
    </cofactor>
</comment>
<dbReference type="InterPro" id="IPR027450">
    <property type="entry name" value="AlkB-like"/>
</dbReference>
<evidence type="ECO:0000259" key="6">
    <source>
        <dbReference type="PROSITE" id="PS51471"/>
    </source>
</evidence>
<evidence type="ECO:0000313" key="7">
    <source>
        <dbReference type="EMBL" id="PCG73253.1"/>
    </source>
</evidence>
<proteinExistence type="inferred from homology"/>
<keyword evidence="4" id="KW-0645">Protease</keyword>
<dbReference type="EMBL" id="NWSH01000983">
    <property type="protein sequence ID" value="PCG73253.1"/>
    <property type="molecule type" value="Genomic_DNA"/>
</dbReference>
<comment type="caution">
    <text evidence="7">The sequence shown here is derived from an EMBL/GenBank/DDBJ whole genome shotgun (WGS) entry which is preliminary data.</text>
</comment>
<dbReference type="SUPFAM" id="SSF51197">
    <property type="entry name" value="Clavaminate synthase-like"/>
    <property type="match status" value="1"/>
</dbReference>
<dbReference type="GO" id="GO:0006508">
    <property type="term" value="P:proteolysis"/>
    <property type="evidence" value="ECO:0007669"/>
    <property type="project" value="UniProtKB-KW"/>
</dbReference>
<dbReference type="GO" id="GO:0030145">
    <property type="term" value="F:manganese ion binding"/>
    <property type="evidence" value="ECO:0007669"/>
    <property type="project" value="InterPro"/>
</dbReference>
<feature type="domain" description="Fe2OG dioxygenase" evidence="6">
    <location>
        <begin position="93"/>
        <end position="209"/>
    </location>
</feature>
<keyword evidence="3" id="KW-0031">Aminopeptidase</keyword>
<dbReference type="PRINTS" id="PR00481">
    <property type="entry name" value="LAMNOPPTDASE"/>
</dbReference>
<protein>
    <recommendedName>
        <fullName evidence="6">Fe2OG dioxygenase domain-containing protein</fullName>
    </recommendedName>
</protein>
<dbReference type="Gene3D" id="3.40.630.10">
    <property type="entry name" value="Zn peptidases"/>
    <property type="match status" value="2"/>
</dbReference>
<evidence type="ECO:0000256" key="3">
    <source>
        <dbReference type="ARBA" id="ARBA00022438"/>
    </source>
</evidence>
<dbReference type="Gene3D" id="3.40.220.10">
    <property type="entry name" value="Leucine Aminopeptidase, subunit E, domain 1"/>
    <property type="match status" value="1"/>
</dbReference>
<dbReference type="PANTHER" id="PTHR11963:SF16">
    <property type="entry name" value="CYTOSOL AMINOPEPTIDASE"/>
    <property type="match status" value="1"/>
</dbReference>
<dbReference type="InterPro" id="IPR043472">
    <property type="entry name" value="Macro_dom-like"/>
</dbReference>
<dbReference type="InterPro" id="IPR011356">
    <property type="entry name" value="Leucine_aapep/pepB"/>
</dbReference>
<evidence type="ECO:0000256" key="5">
    <source>
        <dbReference type="ARBA" id="ARBA00022801"/>
    </source>
</evidence>
<dbReference type="GO" id="GO:0005737">
    <property type="term" value="C:cytoplasm"/>
    <property type="evidence" value="ECO:0007669"/>
    <property type="project" value="InterPro"/>
</dbReference>
<keyword evidence="5" id="KW-0378">Hydrolase</keyword>
<reference evidence="7" key="1">
    <citation type="submission" date="2017-09" db="EMBL/GenBank/DDBJ databases">
        <title>Contemporary evolution of a Lepidopteran species, Heliothis virescens, in response to modern agricultural practices.</title>
        <authorList>
            <person name="Fritz M.L."/>
            <person name="Deyonke A.M."/>
            <person name="Papanicolaou A."/>
            <person name="Micinski S."/>
            <person name="Westbrook J."/>
            <person name="Gould F."/>
        </authorList>
    </citation>
    <scope>NUCLEOTIDE SEQUENCE [LARGE SCALE GENOMIC DNA]</scope>
    <source>
        <strain evidence="7">HvINT-</strain>
        <tissue evidence="7">Whole body</tissue>
    </source>
</reference>
<dbReference type="GO" id="GO:0070006">
    <property type="term" value="F:metalloaminopeptidase activity"/>
    <property type="evidence" value="ECO:0007669"/>
    <property type="project" value="InterPro"/>
</dbReference>
<dbReference type="InterPro" id="IPR000819">
    <property type="entry name" value="Peptidase_M17_C"/>
</dbReference>
<dbReference type="Pfam" id="PF13532">
    <property type="entry name" value="2OG-FeII_Oxy_2"/>
    <property type="match status" value="1"/>
</dbReference>
<dbReference type="Pfam" id="PF00883">
    <property type="entry name" value="Peptidase_M17"/>
    <property type="match status" value="2"/>
</dbReference>